<dbReference type="PANTHER" id="PTHR11722:SF0">
    <property type="entry name" value="LARGE RIBOSOMAL SUBUNIT PROTEIN EL13"/>
    <property type="match status" value="1"/>
</dbReference>
<dbReference type="GO" id="GO:0003735">
    <property type="term" value="F:structural constituent of ribosome"/>
    <property type="evidence" value="ECO:0007669"/>
    <property type="project" value="InterPro"/>
</dbReference>
<feature type="region of interest" description="Disordered" evidence="6">
    <location>
        <begin position="35"/>
        <end position="60"/>
    </location>
</feature>
<reference evidence="7" key="1">
    <citation type="submission" date="2025-08" db="UniProtKB">
        <authorList>
            <consortium name="Ensembl"/>
        </authorList>
    </citation>
    <scope>IDENTIFICATION</scope>
</reference>
<dbReference type="GO" id="GO:0006412">
    <property type="term" value="P:translation"/>
    <property type="evidence" value="ECO:0007669"/>
    <property type="project" value="InterPro"/>
</dbReference>
<keyword evidence="3" id="KW-0687">Ribonucleoprotein</keyword>
<dbReference type="GO" id="GO:0022625">
    <property type="term" value="C:cytosolic large ribosomal subunit"/>
    <property type="evidence" value="ECO:0007669"/>
    <property type="project" value="TreeGrafter"/>
</dbReference>
<keyword evidence="8" id="KW-1185">Reference proteome</keyword>
<evidence type="ECO:0000313" key="8">
    <source>
        <dbReference type="Proteomes" id="UP000694383"/>
    </source>
</evidence>
<reference evidence="7" key="2">
    <citation type="submission" date="2025-09" db="UniProtKB">
        <authorList>
            <consortium name="Ensembl"/>
        </authorList>
    </citation>
    <scope>IDENTIFICATION</scope>
</reference>
<dbReference type="Ensembl" id="ENSOSIT00000024032.1">
    <property type="protein sequence ID" value="ENSOSIP00000022752.1"/>
    <property type="gene ID" value="ENSOSIG00000011963.1"/>
</dbReference>
<evidence type="ECO:0000313" key="7">
    <source>
        <dbReference type="Ensembl" id="ENSOSIP00000022752.1"/>
    </source>
</evidence>
<keyword evidence="2" id="KW-0689">Ribosomal protein</keyword>
<dbReference type="Pfam" id="PF01294">
    <property type="entry name" value="Ribosomal_L13e"/>
    <property type="match status" value="1"/>
</dbReference>
<organism evidence="7 8">
    <name type="scientific">Oryzias sinensis</name>
    <name type="common">Chinese medaka</name>
    <dbReference type="NCBI Taxonomy" id="183150"/>
    <lineage>
        <taxon>Eukaryota</taxon>
        <taxon>Metazoa</taxon>
        <taxon>Chordata</taxon>
        <taxon>Craniata</taxon>
        <taxon>Vertebrata</taxon>
        <taxon>Euteleostomi</taxon>
        <taxon>Actinopterygii</taxon>
        <taxon>Neopterygii</taxon>
        <taxon>Teleostei</taxon>
        <taxon>Neoteleostei</taxon>
        <taxon>Acanthomorphata</taxon>
        <taxon>Ovalentaria</taxon>
        <taxon>Atherinomorphae</taxon>
        <taxon>Beloniformes</taxon>
        <taxon>Adrianichthyidae</taxon>
        <taxon>Oryziinae</taxon>
        <taxon>Oryzias</taxon>
    </lineage>
</organism>
<evidence type="ECO:0000256" key="6">
    <source>
        <dbReference type="SAM" id="MobiDB-lite"/>
    </source>
</evidence>
<evidence type="ECO:0000256" key="1">
    <source>
        <dbReference type="ARBA" id="ARBA00005640"/>
    </source>
</evidence>
<name>A0A8C7Y6C3_9TELE</name>
<protein>
    <recommendedName>
        <fullName evidence="4">Large ribosomal subunit protein eL13</fullName>
    </recommendedName>
    <alternativeName>
        <fullName evidence="5">60S ribosomal protein L13</fullName>
    </alternativeName>
</protein>
<proteinExistence type="inferred from homology"/>
<evidence type="ECO:0000256" key="2">
    <source>
        <dbReference type="ARBA" id="ARBA00022980"/>
    </source>
</evidence>
<dbReference type="AlphaFoldDB" id="A0A8C7Y6C3"/>
<evidence type="ECO:0000256" key="5">
    <source>
        <dbReference type="ARBA" id="ARBA00035321"/>
    </source>
</evidence>
<dbReference type="InterPro" id="IPR001380">
    <property type="entry name" value="Ribosomal_eL13"/>
</dbReference>
<accession>A0A8C7Y6C3</accession>
<evidence type="ECO:0000256" key="4">
    <source>
        <dbReference type="ARBA" id="ARBA00035216"/>
    </source>
</evidence>
<dbReference type="GeneTree" id="ENSGT00940000166528"/>
<dbReference type="Proteomes" id="UP000694383">
    <property type="component" value="Unplaced"/>
</dbReference>
<dbReference type="PANTHER" id="PTHR11722">
    <property type="entry name" value="60S RIBOSOMAL PROTEIN L13"/>
    <property type="match status" value="1"/>
</dbReference>
<evidence type="ECO:0000256" key="3">
    <source>
        <dbReference type="ARBA" id="ARBA00023274"/>
    </source>
</evidence>
<sequence>MAPSRNGMILNPHFHKDWQRRVRTWFNQPARKIRHRSGVPQSGTTPRFAPDVASLLRNLR</sequence>
<comment type="similarity">
    <text evidence="1">Belongs to the eukaryotic ribosomal protein eL13 family.</text>
</comment>
<dbReference type="GO" id="GO:0003723">
    <property type="term" value="F:RNA binding"/>
    <property type="evidence" value="ECO:0007669"/>
    <property type="project" value="TreeGrafter"/>
</dbReference>